<feature type="domain" description="4Fe-4S ferredoxin-type" evidence="6">
    <location>
        <begin position="31"/>
        <end position="61"/>
    </location>
</feature>
<proteinExistence type="predicted"/>
<evidence type="ECO:0000256" key="4">
    <source>
        <dbReference type="ARBA" id="ARBA00023014"/>
    </source>
</evidence>
<evidence type="ECO:0000256" key="1">
    <source>
        <dbReference type="ARBA" id="ARBA00022485"/>
    </source>
</evidence>
<evidence type="ECO:0000256" key="2">
    <source>
        <dbReference type="ARBA" id="ARBA00022723"/>
    </source>
</evidence>
<keyword evidence="4" id="KW-0411">Iron-sulfur</keyword>
<name>A0A9W6RFH8_9ACTN</name>
<dbReference type="GO" id="GO:0051539">
    <property type="term" value="F:4 iron, 4 sulfur cluster binding"/>
    <property type="evidence" value="ECO:0007669"/>
    <property type="project" value="UniProtKB-KW"/>
</dbReference>
<feature type="compositionally biased region" description="Basic and acidic residues" evidence="5">
    <location>
        <begin position="120"/>
        <end position="129"/>
    </location>
</feature>
<accession>A0A9W6RFH8</accession>
<dbReference type="PANTHER" id="PTHR43687:SF5">
    <property type="entry name" value="4FE-4S FERREDOXIN-TYPE DOMAIN-CONTAINING PROTEIN"/>
    <property type="match status" value="1"/>
</dbReference>
<dbReference type="Gene3D" id="3.30.70.20">
    <property type="match status" value="1"/>
</dbReference>
<dbReference type="RefSeq" id="WP_285619133.1">
    <property type="nucleotide sequence ID" value="NZ_BSTJ01000002.1"/>
</dbReference>
<keyword evidence="3" id="KW-0408">Iron</keyword>
<dbReference type="PANTHER" id="PTHR43687">
    <property type="entry name" value="ADENYLYLSULFATE REDUCTASE, BETA SUBUNIT"/>
    <property type="match status" value="1"/>
</dbReference>
<feature type="domain" description="4Fe-4S ferredoxin-type" evidence="6">
    <location>
        <begin position="1"/>
        <end position="30"/>
    </location>
</feature>
<evidence type="ECO:0000256" key="5">
    <source>
        <dbReference type="SAM" id="MobiDB-lite"/>
    </source>
</evidence>
<keyword evidence="2" id="KW-0479">Metal-binding</keyword>
<dbReference type="Proteomes" id="UP001165135">
    <property type="component" value="Unassembled WGS sequence"/>
</dbReference>
<dbReference type="InterPro" id="IPR050572">
    <property type="entry name" value="Fe-S_Ferredoxin"/>
</dbReference>
<evidence type="ECO:0000256" key="3">
    <source>
        <dbReference type="ARBA" id="ARBA00023004"/>
    </source>
</evidence>
<dbReference type="PROSITE" id="PS51379">
    <property type="entry name" value="4FE4S_FER_2"/>
    <property type="match status" value="2"/>
</dbReference>
<dbReference type="InterPro" id="IPR017900">
    <property type="entry name" value="4Fe4S_Fe_S_CS"/>
</dbReference>
<dbReference type="InterPro" id="IPR017896">
    <property type="entry name" value="4Fe4S_Fe-S-bd"/>
</dbReference>
<dbReference type="AlphaFoldDB" id="A0A9W6RFH8"/>
<comment type="caution">
    <text evidence="7">The sequence shown here is derived from an EMBL/GenBank/DDBJ whole genome shotgun (WGS) entry which is preliminary data.</text>
</comment>
<evidence type="ECO:0000313" key="7">
    <source>
        <dbReference type="EMBL" id="GLY73680.1"/>
    </source>
</evidence>
<evidence type="ECO:0000259" key="6">
    <source>
        <dbReference type="PROSITE" id="PS51379"/>
    </source>
</evidence>
<evidence type="ECO:0000313" key="8">
    <source>
        <dbReference type="Proteomes" id="UP001165135"/>
    </source>
</evidence>
<gene>
    <name evidence="7" type="ORF">Airi01_019470</name>
</gene>
<dbReference type="SUPFAM" id="SSF54862">
    <property type="entry name" value="4Fe-4S ferredoxins"/>
    <property type="match status" value="1"/>
</dbReference>
<dbReference type="PROSITE" id="PS00198">
    <property type="entry name" value="4FE4S_FER_1"/>
    <property type="match status" value="2"/>
</dbReference>
<dbReference type="Pfam" id="PF13187">
    <property type="entry name" value="Fer4_9"/>
    <property type="match status" value="1"/>
</dbReference>
<dbReference type="GO" id="GO:0046872">
    <property type="term" value="F:metal ion binding"/>
    <property type="evidence" value="ECO:0007669"/>
    <property type="project" value="UniProtKB-KW"/>
</dbReference>
<protein>
    <submittedName>
        <fullName evidence="7">Ferredoxin</fullName>
    </submittedName>
</protein>
<feature type="region of interest" description="Disordered" evidence="5">
    <location>
        <begin position="109"/>
        <end position="129"/>
    </location>
</feature>
<sequence>MIEVVSHERCVACDVCVKVCPMDVFERGPDGVPVIARQSDCQTCFICEAYCPVDALFVAPLSAPAPAGSAYTDEAWLSRSGRLGAYRRAIGWGRGRTPGSTADRSFVFTAGMSGQPGRRPPPEPGDRAG</sequence>
<reference evidence="7" key="1">
    <citation type="submission" date="2023-03" db="EMBL/GenBank/DDBJ databases">
        <title>Actinoallomurus iriomotensis NBRC 103681.</title>
        <authorList>
            <person name="Ichikawa N."/>
            <person name="Sato H."/>
            <person name="Tonouchi N."/>
        </authorList>
    </citation>
    <scope>NUCLEOTIDE SEQUENCE</scope>
    <source>
        <strain evidence="7">NBRC 103681</strain>
    </source>
</reference>
<organism evidence="7 8">
    <name type="scientific">Actinoallomurus iriomotensis</name>
    <dbReference type="NCBI Taxonomy" id="478107"/>
    <lineage>
        <taxon>Bacteria</taxon>
        <taxon>Bacillati</taxon>
        <taxon>Actinomycetota</taxon>
        <taxon>Actinomycetes</taxon>
        <taxon>Streptosporangiales</taxon>
        <taxon>Thermomonosporaceae</taxon>
        <taxon>Actinoallomurus</taxon>
    </lineage>
</organism>
<keyword evidence="1" id="KW-0004">4Fe-4S</keyword>
<dbReference type="EMBL" id="BSTJ01000002">
    <property type="protein sequence ID" value="GLY73680.1"/>
    <property type="molecule type" value="Genomic_DNA"/>
</dbReference>